<dbReference type="EMBL" id="JBEDUW010000006">
    <property type="protein sequence ID" value="KAK9922222.1"/>
    <property type="molecule type" value="Genomic_DNA"/>
</dbReference>
<dbReference type="PANTHER" id="PTHR38223:SF1">
    <property type="match status" value="1"/>
</dbReference>
<name>A0AAW1WBW4_RUBAR</name>
<evidence type="ECO:0000313" key="2">
    <source>
        <dbReference type="Proteomes" id="UP001457282"/>
    </source>
</evidence>
<keyword evidence="2" id="KW-1185">Reference proteome</keyword>
<proteinExistence type="predicted"/>
<comment type="caution">
    <text evidence="1">The sequence shown here is derived from an EMBL/GenBank/DDBJ whole genome shotgun (WGS) entry which is preliminary data.</text>
</comment>
<protein>
    <submittedName>
        <fullName evidence="1">Uncharacterized protein</fullName>
    </submittedName>
</protein>
<gene>
    <name evidence="1" type="ORF">M0R45_030697</name>
</gene>
<dbReference type="Proteomes" id="UP001457282">
    <property type="component" value="Unassembled WGS sequence"/>
</dbReference>
<reference evidence="1 2" key="1">
    <citation type="journal article" date="2023" name="G3 (Bethesda)">
        <title>A chromosome-length genome assembly and annotation of blackberry (Rubus argutus, cv. 'Hillquist').</title>
        <authorList>
            <person name="Bruna T."/>
            <person name="Aryal R."/>
            <person name="Dudchenko O."/>
            <person name="Sargent D.J."/>
            <person name="Mead D."/>
            <person name="Buti M."/>
            <person name="Cavallini A."/>
            <person name="Hytonen T."/>
            <person name="Andres J."/>
            <person name="Pham M."/>
            <person name="Weisz D."/>
            <person name="Mascagni F."/>
            <person name="Usai G."/>
            <person name="Natali L."/>
            <person name="Bassil N."/>
            <person name="Fernandez G.E."/>
            <person name="Lomsadze A."/>
            <person name="Armour M."/>
            <person name="Olukolu B."/>
            <person name="Poorten T."/>
            <person name="Britton C."/>
            <person name="Davik J."/>
            <person name="Ashrafi H."/>
            <person name="Aiden E.L."/>
            <person name="Borodovsky M."/>
            <person name="Worthington M."/>
        </authorList>
    </citation>
    <scope>NUCLEOTIDE SEQUENCE [LARGE SCALE GENOMIC DNA]</scope>
    <source>
        <strain evidence="1">PI 553951</strain>
    </source>
</reference>
<evidence type="ECO:0000313" key="1">
    <source>
        <dbReference type="EMBL" id="KAK9922222.1"/>
    </source>
</evidence>
<dbReference type="PANTHER" id="PTHR38223">
    <property type="match status" value="1"/>
</dbReference>
<organism evidence="1 2">
    <name type="scientific">Rubus argutus</name>
    <name type="common">Southern blackberry</name>
    <dbReference type="NCBI Taxonomy" id="59490"/>
    <lineage>
        <taxon>Eukaryota</taxon>
        <taxon>Viridiplantae</taxon>
        <taxon>Streptophyta</taxon>
        <taxon>Embryophyta</taxon>
        <taxon>Tracheophyta</taxon>
        <taxon>Spermatophyta</taxon>
        <taxon>Magnoliopsida</taxon>
        <taxon>eudicotyledons</taxon>
        <taxon>Gunneridae</taxon>
        <taxon>Pentapetalae</taxon>
        <taxon>rosids</taxon>
        <taxon>fabids</taxon>
        <taxon>Rosales</taxon>
        <taxon>Rosaceae</taxon>
        <taxon>Rosoideae</taxon>
        <taxon>Rosoideae incertae sedis</taxon>
        <taxon>Rubus</taxon>
    </lineage>
</organism>
<dbReference type="AlphaFoldDB" id="A0AAW1WBW4"/>
<accession>A0AAW1WBW4</accession>
<sequence>MAGLQYNFFPTDFLYPRQQLDATNRAAAAGTVALPLQTNTCSAADLEQLKALVIQNHGVQVVIKNSTIAAKSPTLPPPMNG</sequence>